<protein>
    <submittedName>
        <fullName evidence="2">Uncharacterized protein</fullName>
    </submittedName>
</protein>
<comment type="caution">
    <text evidence="2">The sequence shown here is derived from an EMBL/GenBank/DDBJ whole genome shotgun (WGS) entry which is preliminary data.</text>
</comment>
<evidence type="ECO:0000313" key="2">
    <source>
        <dbReference type="EMBL" id="OGL52523.1"/>
    </source>
</evidence>
<proteinExistence type="predicted"/>
<sequence length="381" mass="42412">MNPTELIGPSSPLGFPAPFWFIEFFKVFGFILHMVPMNIWFAGMILIMLMQIFGSENGKKWSARIANQMPVIVASGVNFGIVPLLFTQVAYYRVFYPATILMAWPWFAVIVFVTLAYYGVYIYVIGLRNNTMTAVKRLAGWISAVFFIITGFIFSNAFSLMVNIGAWEGLWKKTSLGGALLGTALNIADPTLFPRWLLMFGLAVMTTAAYTVFDAAYFAGRESEAYKKWVPIFAFKLYTFGMVWFAAMGSWYVFGTWSEELRAKMFTAPLLFHTVTTAICPGLAWLLILAQRKGVARSIAAFTGIAQVGVLAINAVSRQIVQNTELKKYIDVSAEQVNMQWSPMITFLVLFVAGLGVVVWMVSKVVAAERKITAQSSGLST</sequence>
<keyword evidence="1" id="KW-0812">Transmembrane</keyword>
<feature type="transmembrane region" description="Helical" evidence="1">
    <location>
        <begin position="299"/>
        <end position="321"/>
    </location>
</feature>
<feature type="transmembrane region" description="Helical" evidence="1">
    <location>
        <begin position="138"/>
        <end position="162"/>
    </location>
</feature>
<dbReference type="Proteomes" id="UP000178082">
    <property type="component" value="Unassembled WGS sequence"/>
</dbReference>
<organism evidence="2 3">
    <name type="scientific">Candidatus Schekmanbacteria bacterium RIFCSPLOWO2_12_FULL_38_15</name>
    <dbReference type="NCBI Taxonomy" id="1817883"/>
    <lineage>
        <taxon>Bacteria</taxon>
        <taxon>Candidatus Schekmaniibacteriota</taxon>
    </lineage>
</organism>
<feature type="transmembrane region" description="Helical" evidence="1">
    <location>
        <begin position="196"/>
        <end position="220"/>
    </location>
</feature>
<feature type="transmembrane region" description="Helical" evidence="1">
    <location>
        <begin position="20"/>
        <end position="50"/>
    </location>
</feature>
<feature type="transmembrane region" description="Helical" evidence="1">
    <location>
        <begin position="232"/>
        <end position="254"/>
    </location>
</feature>
<feature type="transmembrane region" description="Helical" evidence="1">
    <location>
        <begin position="103"/>
        <end position="126"/>
    </location>
</feature>
<reference evidence="2 3" key="1">
    <citation type="journal article" date="2016" name="Nat. Commun.">
        <title>Thousands of microbial genomes shed light on interconnected biogeochemical processes in an aquifer system.</title>
        <authorList>
            <person name="Anantharaman K."/>
            <person name="Brown C.T."/>
            <person name="Hug L.A."/>
            <person name="Sharon I."/>
            <person name="Castelle C.J."/>
            <person name="Probst A.J."/>
            <person name="Thomas B.C."/>
            <person name="Singh A."/>
            <person name="Wilkins M.J."/>
            <person name="Karaoz U."/>
            <person name="Brodie E.L."/>
            <person name="Williams K.H."/>
            <person name="Hubbard S.S."/>
            <person name="Banfield J.F."/>
        </authorList>
    </citation>
    <scope>NUCLEOTIDE SEQUENCE [LARGE SCALE GENOMIC DNA]</scope>
</reference>
<dbReference type="EMBL" id="MGDI01000031">
    <property type="protein sequence ID" value="OGL52523.1"/>
    <property type="molecule type" value="Genomic_DNA"/>
</dbReference>
<dbReference type="AlphaFoldDB" id="A0A1F7SFF8"/>
<dbReference type="STRING" id="1817883.A3G31_11095"/>
<feature type="transmembrane region" description="Helical" evidence="1">
    <location>
        <begin position="71"/>
        <end position="91"/>
    </location>
</feature>
<keyword evidence="1" id="KW-1133">Transmembrane helix</keyword>
<feature type="transmembrane region" description="Helical" evidence="1">
    <location>
        <begin position="266"/>
        <end position="287"/>
    </location>
</feature>
<name>A0A1F7SFF8_9BACT</name>
<gene>
    <name evidence="2" type="ORF">A3G31_11095</name>
</gene>
<feature type="transmembrane region" description="Helical" evidence="1">
    <location>
        <begin position="341"/>
        <end position="362"/>
    </location>
</feature>
<evidence type="ECO:0000256" key="1">
    <source>
        <dbReference type="SAM" id="Phobius"/>
    </source>
</evidence>
<accession>A0A1F7SFF8</accession>
<keyword evidence="1" id="KW-0472">Membrane</keyword>
<evidence type="ECO:0000313" key="3">
    <source>
        <dbReference type="Proteomes" id="UP000178082"/>
    </source>
</evidence>